<protein>
    <submittedName>
        <fullName evidence="2">Uncharacterized protein</fullName>
    </submittedName>
</protein>
<dbReference type="AlphaFoldDB" id="A0AAN8NLK8"/>
<reference evidence="2 3" key="1">
    <citation type="submission" date="2019-10" db="EMBL/GenBank/DDBJ databases">
        <authorList>
            <person name="Palmer J.M."/>
        </authorList>
    </citation>
    <scope>NUCLEOTIDE SEQUENCE [LARGE SCALE GENOMIC DNA]</scope>
    <source>
        <strain evidence="2 3">TWF506</strain>
    </source>
</reference>
<evidence type="ECO:0000256" key="1">
    <source>
        <dbReference type="SAM" id="Phobius"/>
    </source>
</evidence>
<proteinExistence type="predicted"/>
<sequence length="365" mass="41172">MQKPIAIPRGLGRGTPLTWVIGAIFSLAGIILIYHGLTSSESGDVRVNFSNPITPIKPLAAEGKTAQSVQPVHIKSHLNVTNDELEPEKEDRPLVLYVYHETDNARENIRFFIEHGLHAEADFIFILNGPATIKPSIPVHMPNIRIIERNNTCFDLGTHAQVLKRKNKLLMKKYKRFILLNASVRGPFMPTWSRECWTDTLLAKVTDKNKLVGISYNCAEPRHVQSMVLATDKIGLSLLFPKINHCFDTLNNAVGGETSITGAITAKGYGVTALMTAFQSSKDYAKTCTHRDVYFDKSYYGITIHPYEVMFQKANRNNEPDVLNRFTEWTDGMKYNSWAVCRRAANVKKAVREMKRRGSKLDFGM</sequence>
<evidence type="ECO:0000313" key="2">
    <source>
        <dbReference type="EMBL" id="KAK6520513.1"/>
    </source>
</evidence>
<feature type="transmembrane region" description="Helical" evidence="1">
    <location>
        <begin position="17"/>
        <end position="37"/>
    </location>
</feature>
<evidence type="ECO:0000313" key="3">
    <source>
        <dbReference type="Proteomes" id="UP001307849"/>
    </source>
</evidence>
<keyword evidence="1" id="KW-0472">Membrane</keyword>
<keyword evidence="1" id="KW-0812">Transmembrane</keyword>
<dbReference type="EMBL" id="JAVHJM010000001">
    <property type="protein sequence ID" value="KAK6520513.1"/>
    <property type="molecule type" value="Genomic_DNA"/>
</dbReference>
<name>A0AAN8NLK8_9PEZI</name>
<gene>
    <name evidence="2" type="ORF">TWF506_000765</name>
</gene>
<accession>A0AAN8NLK8</accession>
<keyword evidence="3" id="KW-1185">Reference proteome</keyword>
<comment type="caution">
    <text evidence="2">The sequence shown here is derived from an EMBL/GenBank/DDBJ whole genome shotgun (WGS) entry which is preliminary data.</text>
</comment>
<dbReference type="Proteomes" id="UP001307849">
    <property type="component" value="Unassembled WGS sequence"/>
</dbReference>
<organism evidence="2 3">
    <name type="scientific">Arthrobotrys conoides</name>
    <dbReference type="NCBI Taxonomy" id="74498"/>
    <lineage>
        <taxon>Eukaryota</taxon>
        <taxon>Fungi</taxon>
        <taxon>Dikarya</taxon>
        <taxon>Ascomycota</taxon>
        <taxon>Pezizomycotina</taxon>
        <taxon>Orbiliomycetes</taxon>
        <taxon>Orbiliales</taxon>
        <taxon>Orbiliaceae</taxon>
        <taxon>Arthrobotrys</taxon>
    </lineage>
</organism>
<keyword evidence="1" id="KW-1133">Transmembrane helix</keyword>